<dbReference type="Proteomes" id="UP000297273">
    <property type="component" value="Unassembled WGS sequence"/>
</dbReference>
<organism evidence="1 2">
    <name type="scientific">Leptospira langatensis</name>
    <dbReference type="NCBI Taxonomy" id="2484983"/>
    <lineage>
        <taxon>Bacteria</taxon>
        <taxon>Pseudomonadati</taxon>
        <taxon>Spirochaetota</taxon>
        <taxon>Spirochaetia</taxon>
        <taxon>Leptospirales</taxon>
        <taxon>Leptospiraceae</taxon>
        <taxon>Leptospira</taxon>
    </lineage>
</organism>
<evidence type="ECO:0008006" key="3">
    <source>
        <dbReference type="Google" id="ProtNLM"/>
    </source>
</evidence>
<dbReference type="InterPro" id="IPR036388">
    <property type="entry name" value="WH-like_DNA-bd_sf"/>
</dbReference>
<keyword evidence="2" id="KW-1185">Reference proteome</keyword>
<accession>A0ABY2M9C9</accession>
<reference evidence="2" key="1">
    <citation type="journal article" date="2019" name="PLoS Negl. Trop. Dis.">
        <title>Revisiting the worldwide diversity of Leptospira species in the environment.</title>
        <authorList>
            <person name="Vincent A.T."/>
            <person name="Schiettekatte O."/>
            <person name="Bourhy P."/>
            <person name="Veyrier F.J."/>
            <person name="Picardeau M."/>
        </authorList>
    </citation>
    <scope>NUCLEOTIDE SEQUENCE [LARGE SCALE GENOMIC DNA]</scope>
    <source>
        <strain evidence="2">201702690</strain>
    </source>
</reference>
<sequence>MKDSIRFPDTNYFKVPNEFVDDSDYRDTLDPYETTLMLFYMRMTWGMRGVKNFRLRGYSVSYLSQKLRMSESKIKKARKHLVEIGLIILNGYDRDECPIYFINTEVRKNHDDEFFEELTGGSETTTNKEILLNKSSGGETNIGPDGPSVVEEKIPFKQIADDFTAAHLSLRKTKVLYNGKVQTLAIKRLWKRYGSLEEIQVHLLAFIYYLKNGKGNYFDTQPILPTSITEAVSNQILPFVKRARTKIALRNSHTQNEEFSSDQKFEKLDVTV</sequence>
<evidence type="ECO:0000313" key="2">
    <source>
        <dbReference type="Proteomes" id="UP000297273"/>
    </source>
</evidence>
<comment type="caution">
    <text evidence="1">The sequence shown here is derived from an EMBL/GenBank/DDBJ whole genome shotgun (WGS) entry which is preliminary data.</text>
</comment>
<evidence type="ECO:0000313" key="1">
    <source>
        <dbReference type="EMBL" id="TGL39670.1"/>
    </source>
</evidence>
<proteinExistence type="predicted"/>
<dbReference type="Gene3D" id="1.10.10.10">
    <property type="entry name" value="Winged helix-like DNA-binding domain superfamily/Winged helix DNA-binding domain"/>
    <property type="match status" value="1"/>
</dbReference>
<dbReference type="RefSeq" id="WP_135646444.1">
    <property type="nucleotide sequence ID" value="NZ_RQGC01000009.1"/>
</dbReference>
<dbReference type="EMBL" id="RQGC01000009">
    <property type="protein sequence ID" value="TGL39670.1"/>
    <property type="molecule type" value="Genomic_DNA"/>
</dbReference>
<protein>
    <recommendedName>
        <fullName evidence="3">Bacteriophage lambda Replication protein O N-terminal domain-containing protein</fullName>
    </recommendedName>
</protein>
<name>A0ABY2M9C9_9LEPT</name>
<gene>
    <name evidence="1" type="ORF">EHQ53_14200</name>
</gene>